<dbReference type="SMART" id="SM00267">
    <property type="entry name" value="GGDEF"/>
    <property type="match status" value="1"/>
</dbReference>
<dbReference type="PANTHER" id="PTHR44757:SF2">
    <property type="entry name" value="BIOFILM ARCHITECTURE MAINTENANCE PROTEIN MBAA"/>
    <property type="match status" value="1"/>
</dbReference>
<dbReference type="Pfam" id="PF12860">
    <property type="entry name" value="PAS_7"/>
    <property type="match status" value="1"/>
</dbReference>
<sequence length="536" mass="59626">MNLKTLWEKMLDAEIVAFLEACPMAALVLDAVGTIVFANAGARELFVLSDASHELSVSNLIPDWPLPATASQPLLVTGAGHRRDCRVGVMTWSSASGRLTAVLIEPESEDRHAAVAAREANLRLRYVIEMLPEAVCVFDANDRYVLWNEKYAELYPDIADHLKPGIAFEDILKISLASGRMPEVVEDRDMWLKQRMRKFRQPVSQEEQQLKDGRWLRHDDRRTPDGGAIGMRIDISELKQREERLRQLFDANPMPMLLCDGSSLQILQVNRAAIDFYGFAKATLLSRRACDMHVESEADRFADGLLELEGDCEARTVWRQRVADGTERHVLVYVRLLHEGLDRRLLLTIADVSDRILAEAEANRLARHDMLTGLPNRMCFYKALDDALKMNNGMGVAVFCLDLDGFKPVNDTFGHAAGDEVLKMVAERLRGAARGHMVARLGGDEFAILMTGDVGDIADVAKGCIAAFKSSFRIEGAIVDIGISIGVSAAPENGENGEVLIQEADRALYRAKANGRNTWRTASSDHRQQTVSGRMR</sequence>
<dbReference type="InterPro" id="IPR000014">
    <property type="entry name" value="PAS"/>
</dbReference>
<dbReference type="InterPro" id="IPR052155">
    <property type="entry name" value="Biofilm_reg_signaling"/>
</dbReference>
<dbReference type="InterPro" id="IPR000160">
    <property type="entry name" value="GGDEF_dom"/>
</dbReference>
<gene>
    <name evidence="3" type="ORF">DQ393_27555</name>
</gene>
<dbReference type="OrthoDB" id="9808408at2"/>
<dbReference type="SUPFAM" id="SSF55073">
    <property type="entry name" value="Nucleotide cyclase"/>
    <property type="match status" value="1"/>
</dbReference>
<evidence type="ECO:0000313" key="3">
    <source>
        <dbReference type="EMBL" id="RAX38358.1"/>
    </source>
</evidence>
<dbReference type="SMART" id="SM00091">
    <property type="entry name" value="PAS"/>
    <property type="match status" value="3"/>
</dbReference>
<dbReference type="AlphaFoldDB" id="A0A329Y5K1"/>
<feature type="domain" description="GGDEF" evidence="2">
    <location>
        <begin position="394"/>
        <end position="524"/>
    </location>
</feature>
<organism evidence="3 4">
    <name type="scientific">Rhizobium tropici</name>
    <dbReference type="NCBI Taxonomy" id="398"/>
    <lineage>
        <taxon>Bacteria</taxon>
        <taxon>Pseudomonadati</taxon>
        <taxon>Pseudomonadota</taxon>
        <taxon>Alphaproteobacteria</taxon>
        <taxon>Hyphomicrobiales</taxon>
        <taxon>Rhizobiaceae</taxon>
        <taxon>Rhizobium/Agrobacterium group</taxon>
        <taxon>Rhizobium</taxon>
    </lineage>
</organism>
<dbReference type="InterPro" id="IPR043128">
    <property type="entry name" value="Rev_trsase/Diguanyl_cyclase"/>
</dbReference>
<dbReference type="Gene3D" id="3.30.70.270">
    <property type="match status" value="1"/>
</dbReference>
<dbReference type="PROSITE" id="PS50887">
    <property type="entry name" value="GGDEF"/>
    <property type="match status" value="1"/>
</dbReference>
<dbReference type="NCBIfam" id="TIGR00254">
    <property type="entry name" value="GGDEF"/>
    <property type="match status" value="1"/>
</dbReference>
<dbReference type="PROSITE" id="PS50112">
    <property type="entry name" value="PAS"/>
    <property type="match status" value="1"/>
</dbReference>
<dbReference type="NCBIfam" id="TIGR00229">
    <property type="entry name" value="sensory_box"/>
    <property type="match status" value="1"/>
</dbReference>
<evidence type="ECO:0000259" key="1">
    <source>
        <dbReference type="PROSITE" id="PS50112"/>
    </source>
</evidence>
<dbReference type="CDD" id="cd01949">
    <property type="entry name" value="GGDEF"/>
    <property type="match status" value="1"/>
</dbReference>
<name>A0A329Y5K1_RHITR</name>
<dbReference type="Pfam" id="PF00990">
    <property type="entry name" value="GGDEF"/>
    <property type="match status" value="1"/>
</dbReference>
<feature type="domain" description="PAS" evidence="1">
    <location>
        <begin position="241"/>
        <end position="287"/>
    </location>
</feature>
<dbReference type="EMBL" id="QMKK01000054">
    <property type="protein sequence ID" value="RAX38358.1"/>
    <property type="molecule type" value="Genomic_DNA"/>
</dbReference>
<dbReference type="InterPro" id="IPR035965">
    <property type="entry name" value="PAS-like_dom_sf"/>
</dbReference>
<evidence type="ECO:0000259" key="2">
    <source>
        <dbReference type="PROSITE" id="PS50887"/>
    </source>
</evidence>
<reference evidence="3 4" key="1">
    <citation type="submission" date="2018-06" db="EMBL/GenBank/DDBJ databases">
        <title>Whole Genome Sequence of an efficient microsymbiont, Rhizobium tropici.</title>
        <authorList>
            <person name="Srinivasan R."/>
            <person name="Singh H.V."/>
            <person name="Srivastava R."/>
            <person name="Kumari B."/>
            <person name="Radhakrishna A."/>
        </authorList>
    </citation>
    <scope>NUCLEOTIDE SEQUENCE [LARGE SCALE GENOMIC DNA]</scope>
    <source>
        <strain evidence="3 4">IGFRI Rhizo-19</strain>
    </source>
</reference>
<protein>
    <submittedName>
        <fullName evidence="3">Sensor domain-containing diguanylate cyclase</fullName>
    </submittedName>
</protein>
<dbReference type="Proteomes" id="UP000251205">
    <property type="component" value="Unassembled WGS sequence"/>
</dbReference>
<accession>A0A329Y5K1</accession>
<evidence type="ECO:0000313" key="4">
    <source>
        <dbReference type="Proteomes" id="UP000251205"/>
    </source>
</evidence>
<comment type="caution">
    <text evidence="3">The sequence shown here is derived from an EMBL/GenBank/DDBJ whole genome shotgun (WGS) entry which is preliminary data.</text>
</comment>
<dbReference type="SUPFAM" id="SSF55785">
    <property type="entry name" value="PYP-like sensor domain (PAS domain)"/>
    <property type="match status" value="2"/>
</dbReference>
<proteinExistence type="predicted"/>
<dbReference type="PANTHER" id="PTHR44757">
    <property type="entry name" value="DIGUANYLATE CYCLASE DGCP"/>
    <property type="match status" value="1"/>
</dbReference>
<dbReference type="Gene3D" id="3.30.450.20">
    <property type="entry name" value="PAS domain"/>
    <property type="match status" value="2"/>
</dbReference>
<dbReference type="InterPro" id="IPR029787">
    <property type="entry name" value="Nucleotide_cyclase"/>
</dbReference>